<keyword evidence="4" id="KW-0804">Transcription</keyword>
<dbReference type="PANTHER" id="PTHR46577:SF1">
    <property type="entry name" value="HTH-TYPE TRANSCRIPTIONAL REGULATORY PROTEIN GABR"/>
    <property type="match status" value="1"/>
</dbReference>
<gene>
    <name evidence="6" type="ORF">SAMN04489720_0598</name>
</gene>
<evidence type="ECO:0000256" key="4">
    <source>
        <dbReference type="ARBA" id="ARBA00023163"/>
    </source>
</evidence>
<evidence type="ECO:0000313" key="7">
    <source>
        <dbReference type="Proteomes" id="UP000198822"/>
    </source>
</evidence>
<dbReference type="InterPro" id="IPR000524">
    <property type="entry name" value="Tscrpt_reg_HTH_GntR"/>
</dbReference>
<dbReference type="Proteomes" id="UP000198822">
    <property type="component" value="Chromosome I"/>
</dbReference>
<sequence length="120" mass="13274">MRFVVDPARAEPLHEQIARQVRAAFEAGELRQGERLPPARELADALDVNMHTVLRGYQSLRDLGLVELRRGAGARIRTDARPVGVRLHELVDELRAEGARLGVSRADLARMVAGAEPPRP</sequence>
<dbReference type="PROSITE" id="PS50949">
    <property type="entry name" value="HTH_GNTR"/>
    <property type="match status" value="1"/>
</dbReference>
<dbReference type="RefSeq" id="WP_092502308.1">
    <property type="nucleotide sequence ID" value="NZ_LT629695.1"/>
</dbReference>
<protein>
    <submittedName>
        <fullName evidence="6">DNA-binding transcriptional regulator YhcF, GntR family</fullName>
    </submittedName>
</protein>
<keyword evidence="2" id="KW-0805">Transcription regulation</keyword>
<dbReference type="SUPFAM" id="SSF46785">
    <property type="entry name" value="Winged helix' DNA-binding domain"/>
    <property type="match status" value="1"/>
</dbReference>
<dbReference type="PANTHER" id="PTHR46577">
    <property type="entry name" value="HTH-TYPE TRANSCRIPTIONAL REGULATORY PROTEIN GABR"/>
    <property type="match status" value="1"/>
</dbReference>
<organism evidence="6 7">
    <name type="scientific">Agrococcus jejuensis</name>
    <dbReference type="NCBI Taxonomy" id="399736"/>
    <lineage>
        <taxon>Bacteria</taxon>
        <taxon>Bacillati</taxon>
        <taxon>Actinomycetota</taxon>
        <taxon>Actinomycetes</taxon>
        <taxon>Micrococcales</taxon>
        <taxon>Microbacteriaceae</taxon>
        <taxon>Agrococcus</taxon>
    </lineage>
</organism>
<proteinExistence type="predicted"/>
<dbReference type="GO" id="GO:0003677">
    <property type="term" value="F:DNA binding"/>
    <property type="evidence" value="ECO:0007669"/>
    <property type="project" value="UniProtKB-KW"/>
</dbReference>
<dbReference type="Pfam" id="PF00392">
    <property type="entry name" value="GntR"/>
    <property type="match status" value="1"/>
</dbReference>
<dbReference type="InterPro" id="IPR036390">
    <property type="entry name" value="WH_DNA-bd_sf"/>
</dbReference>
<keyword evidence="1" id="KW-0663">Pyridoxal phosphate</keyword>
<dbReference type="AlphaFoldDB" id="A0A1G8AZX3"/>
<evidence type="ECO:0000259" key="5">
    <source>
        <dbReference type="PROSITE" id="PS50949"/>
    </source>
</evidence>
<dbReference type="InterPro" id="IPR051446">
    <property type="entry name" value="HTH_trans_reg/aminotransferase"/>
</dbReference>
<keyword evidence="7" id="KW-1185">Reference proteome</keyword>
<dbReference type="STRING" id="399736.SAMN04489720_0598"/>
<accession>A0A1G8AZX3</accession>
<feature type="domain" description="HTH gntR-type" evidence="5">
    <location>
        <begin position="11"/>
        <end position="79"/>
    </location>
</feature>
<dbReference type="Gene3D" id="1.10.10.10">
    <property type="entry name" value="Winged helix-like DNA-binding domain superfamily/Winged helix DNA-binding domain"/>
    <property type="match status" value="1"/>
</dbReference>
<dbReference type="CDD" id="cd07377">
    <property type="entry name" value="WHTH_GntR"/>
    <property type="match status" value="1"/>
</dbReference>
<evidence type="ECO:0000256" key="2">
    <source>
        <dbReference type="ARBA" id="ARBA00023015"/>
    </source>
</evidence>
<reference evidence="7" key="1">
    <citation type="submission" date="2016-10" db="EMBL/GenBank/DDBJ databases">
        <authorList>
            <person name="Varghese N."/>
            <person name="Submissions S."/>
        </authorList>
    </citation>
    <scope>NUCLEOTIDE SEQUENCE [LARGE SCALE GENOMIC DNA]</scope>
    <source>
        <strain evidence="7">DSM 22002</strain>
    </source>
</reference>
<evidence type="ECO:0000256" key="3">
    <source>
        <dbReference type="ARBA" id="ARBA00023125"/>
    </source>
</evidence>
<dbReference type="OrthoDB" id="3192286at2"/>
<keyword evidence="3 6" id="KW-0238">DNA-binding</keyword>
<dbReference type="SMART" id="SM00345">
    <property type="entry name" value="HTH_GNTR"/>
    <property type="match status" value="1"/>
</dbReference>
<dbReference type="EMBL" id="LT629695">
    <property type="protein sequence ID" value="SDH26498.1"/>
    <property type="molecule type" value="Genomic_DNA"/>
</dbReference>
<evidence type="ECO:0000256" key="1">
    <source>
        <dbReference type="ARBA" id="ARBA00022898"/>
    </source>
</evidence>
<dbReference type="InterPro" id="IPR036388">
    <property type="entry name" value="WH-like_DNA-bd_sf"/>
</dbReference>
<dbReference type="GO" id="GO:0003700">
    <property type="term" value="F:DNA-binding transcription factor activity"/>
    <property type="evidence" value="ECO:0007669"/>
    <property type="project" value="InterPro"/>
</dbReference>
<evidence type="ECO:0000313" key="6">
    <source>
        <dbReference type="EMBL" id="SDH26498.1"/>
    </source>
</evidence>
<name>A0A1G8AZX3_9MICO</name>